<name>A0A1R1LHT2_9MICC</name>
<proteinExistence type="predicted"/>
<keyword evidence="3" id="KW-1185">Reference proteome</keyword>
<organism evidence="2 3">
    <name type="scientific">Tersicoccus phoenicis</name>
    <dbReference type="NCBI Taxonomy" id="554083"/>
    <lineage>
        <taxon>Bacteria</taxon>
        <taxon>Bacillati</taxon>
        <taxon>Actinomycetota</taxon>
        <taxon>Actinomycetes</taxon>
        <taxon>Micrococcales</taxon>
        <taxon>Micrococcaceae</taxon>
        <taxon>Tersicoccus</taxon>
    </lineage>
</organism>
<dbReference type="AlphaFoldDB" id="A0A1R1LHT2"/>
<comment type="caution">
    <text evidence="2">The sequence shown here is derived from an EMBL/GenBank/DDBJ whole genome shotgun (WGS) entry which is preliminary data.</text>
</comment>
<gene>
    <name evidence="2" type="ORF">BKD30_04100</name>
</gene>
<protein>
    <submittedName>
        <fullName evidence="2">Uncharacterized protein</fullName>
    </submittedName>
</protein>
<dbReference type="EMBL" id="MRDE01000017">
    <property type="protein sequence ID" value="OMH27076.1"/>
    <property type="molecule type" value="Genomic_DNA"/>
</dbReference>
<dbReference type="STRING" id="554083.BKD30_04100"/>
<reference evidence="2 3" key="1">
    <citation type="submission" date="2016-12" db="EMBL/GenBank/DDBJ databases">
        <title>Draft genome of Tersicoccus phoenicis 1P05MA.</title>
        <authorList>
            <person name="Nakajima Y."/>
            <person name="Yoshizawa S."/>
            <person name="Nakamura K."/>
            <person name="Ogura Y."/>
            <person name="Hayashi T."/>
            <person name="Kogure K."/>
        </authorList>
    </citation>
    <scope>NUCLEOTIDE SEQUENCE [LARGE SCALE GENOMIC DNA]</scope>
    <source>
        <strain evidence="2 3">1p05MA</strain>
    </source>
</reference>
<keyword evidence="1" id="KW-0812">Transmembrane</keyword>
<dbReference type="Proteomes" id="UP000187085">
    <property type="component" value="Unassembled WGS sequence"/>
</dbReference>
<keyword evidence="1" id="KW-0472">Membrane</keyword>
<accession>A0A1R1LHT2</accession>
<feature type="transmembrane region" description="Helical" evidence="1">
    <location>
        <begin position="64"/>
        <end position="87"/>
    </location>
</feature>
<keyword evidence="1" id="KW-1133">Transmembrane helix</keyword>
<evidence type="ECO:0000313" key="2">
    <source>
        <dbReference type="EMBL" id="OMH27076.1"/>
    </source>
</evidence>
<evidence type="ECO:0000256" key="1">
    <source>
        <dbReference type="SAM" id="Phobius"/>
    </source>
</evidence>
<evidence type="ECO:0000313" key="3">
    <source>
        <dbReference type="Proteomes" id="UP000187085"/>
    </source>
</evidence>
<sequence length="88" mass="9599">MRVLVTVLDVLGFIVPVSAAVTAYFNVKKTTQTFKSEETTWGDMEEFGKRLPGLMRDRLAAVKWPAIVAVFGVACSTAASILSTWCLS</sequence>